<reference evidence="5 6" key="1">
    <citation type="submission" date="2018-06" db="EMBL/GenBank/DDBJ databases">
        <authorList>
            <consortium name="Pathogen Informatics"/>
            <person name="Doyle S."/>
        </authorList>
    </citation>
    <scope>NUCLEOTIDE SEQUENCE [LARGE SCALE GENOMIC DNA]</scope>
    <source>
        <strain evidence="5 6">NCTC13316</strain>
    </source>
</reference>
<evidence type="ECO:0000313" key="6">
    <source>
        <dbReference type="Proteomes" id="UP000254794"/>
    </source>
</evidence>
<name>A0A378JIQ3_9GAMM</name>
<evidence type="ECO:0000259" key="3">
    <source>
        <dbReference type="Pfam" id="PF14331"/>
    </source>
</evidence>
<dbReference type="InterPro" id="IPR010623">
    <property type="entry name" value="IcmF_C"/>
</dbReference>
<feature type="domain" description="Type VI secretion system IcmF C-terminal" evidence="1">
    <location>
        <begin position="850"/>
        <end position="951"/>
    </location>
</feature>
<dbReference type="RefSeq" id="WP_115330343.1">
    <property type="nucleotide sequence ID" value="NZ_CAAAHP010000004.1"/>
</dbReference>
<dbReference type="InterPro" id="IPR009612">
    <property type="entry name" value="IcmF-rel"/>
</dbReference>
<dbReference type="OrthoDB" id="9758229at2"/>
<evidence type="ECO:0000259" key="4">
    <source>
        <dbReference type="Pfam" id="PF21070"/>
    </source>
</evidence>
<dbReference type="Proteomes" id="UP000254794">
    <property type="component" value="Unassembled WGS sequence"/>
</dbReference>
<evidence type="ECO:0000259" key="1">
    <source>
        <dbReference type="Pfam" id="PF06744"/>
    </source>
</evidence>
<dbReference type="Pfam" id="PF06761">
    <property type="entry name" value="IcmF-related"/>
    <property type="match status" value="1"/>
</dbReference>
<dbReference type="PANTHER" id="PTHR36153:SF1">
    <property type="entry name" value="TYPE VI SECRETION SYSTEM COMPONENT TSSM1"/>
    <property type="match status" value="1"/>
</dbReference>
<organism evidence="5 6">
    <name type="scientific">Legionella busanensis</name>
    <dbReference type="NCBI Taxonomy" id="190655"/>
    <lineage>
        <taxon>Bacteria</taxon>
        <taxon>Pseudomonadati</taxon>
        <taxon>Pseudomonadota</taxon>
        <taxon>Gammaproteobacteria</taxon>
        <taxon>Legionellales</taxon>
        <taxon>Legionellaceae</taxon>
        <taxon>Legionella</taxon>
    </lineage>
</organism>
<proteinExistence type="predicted"/>
<feature type="domain" description="Type VI secretion system component TssM1 N-terminal" evidence="3">
    <location>
        <begin position="100"/>
        <end position="300"/>
    </location>
</feature>
<protein>
    <submittedName>
        <fullName evidence="5">IcmF</fullName>
    </submittedName>
</protein>
<sequence length="972" mass="111436">MDKSLETLCDALKYIGSQLKPQNNPISFILVTGKRKQGKSALLKQSSLKQYTVDPENNANFFYNDLGIILELGETWLNQSENLLTFSLKKLNRCCKGIKISGIILCIDSSELFLAEPLTFQEQCKTHSLLLENFANALDYSIDAALMLTKLDSLAGFTEFFQSEHEIDLKKPLGFSLDWGKERTKLIAQYQYRFDQMVEVLGQQLINKLHPARSSLKRTLIREFPLQLAGLRVSIQTILQNINHNLVHLQAIYFSSAEQGGLSVDRLNKKIQHEYALSVQDKFPQSTNYRAYFIEGAIDSFQIQTQYHLPQLSRKQHITIAVTVTVVSLLLAGLSYQYFKTARLLDEASKELIAYETLTSQANKTAALYHLSLAENKLNLIPQGILQVSIINQLKTKLHKNTKIKLRHNFLADLIASLEETLTNPSQTQAARYQALKIYLMLGEARHFSEAEIHQWFNQYWQNTHSRKLDDTQEILLKKALKQPFQPLPINLQLVTDARNYLNALPVTYLYYSLAKSYFPKQNLAMNLKGFNLSNQEIPIYFTKEGFRKITASLPTIIQKLQEENWVLARQDLSTLTTQLEQAYHFDYITWWQNFIKRVQLEHYQNYEQARQLIQNLQQTNAITRLLTFIQQQTSPESGEQFALFNQKIASQFTPLNLISMSATQEFTQNIRELEKLLTTLSLIRDNGQTVFNLTRSRFLGESVGDPLTMLYSRAKQLPEPVASWAKQLSDDVWFIFINDSKQYLNKKWQDTVFIPYQKTIAHRYPLDSIQEDVSLADFNNFFAPQGILNTFVSHYLKPFLDTSHAEWRPKELNGFVLPISPDLVNELMRANVISNMFFPDNSGTSKIEFSLQKINLDPVVANLELSIGQTTLQDTQTSESYTSFNWPQAGAKLILSAIDGSHFELEEKGVWAFFKMLQKVNVLVDSADSANLQILFEVNGNSGRYLLKTQNQINPFSPGILTGFNLKDEIA</sequence>
<dbReference type="InterPro" id="IPR048677">
    <property type="entry name" value="TssM1_hel"/>
</dbReference>
<dbReference type="InterPro" id="IPR025743">
    <property type="entry name" value="TssM1_N"/>
</dbReference>
<accession>A0A378JIQ3</accession>
<gene>
    <name evidence="5" type="ORF">NCTC13316_00724</name>
</gene>
<dbReference type="InterPro" id="IPR053156">
    <property type="entry name" value="T6SS_TssM-like"/>
</dbReference>
<dbReference type="AlphaFoldDB" id="A0A378JIQ3"/>
<dbReference type="Pfam" id="PF06744">
    <property type="entry name" value="IcmF_C"/>
    <property type="match status" value="1"/>
</dbReference>
<feature type="domain" description="IcmF-related" evidence="2">
    <location>
        <begin position="405"/>
        <end position="635"/>
    </location>
</feature>
<dbReference type="Pfam" id="PF21070">
    <property type="entry name" value="IcmF_helical"/>
    <property type="match status" value="1"/>
</dbReference>
<feature type="domain" description="Type VI secretion system component TssM1 helical" evidence="4">
    <location>
        <begin position="743"/>
        <end position="841"/>
    </location>
</feature>
<dbReference type="EMBL" id="UGOD01000001">
    <property type="protein sequence ID" value="STX50641.1"/>
    <property type="molecule type" value="Genomic_DNA"/>
</dbReference>
<dbReference type="NCBIfam" id="NF038226">
    <property type="entry name" value="IcmF_IVB"/>
    <property type="match status" value="1"/>
</dbReference>
<evidence type="ECO:0000313" key="5">
    <source>
        <dbReference type="EMBL" id="STX50641.1"/>
    </source>
</evidence>
<dbReference type="Pfam" id="PF14331">
    <property type="entry name" value="IcmF-related_N"/>
    <property type="match status" value="1"/>
</dbReference>
<evidence type="ECO:0000259" key="2">
    <source>
        <dbReference type="Pfam" id="PF06761"/>
    </source>
</evidence>
<dbReference type="PANTHER" id="PTHR36153">
    <property type="entry name" value="INNER MEMBRANE PROTEIN-RELATED"/>
    <property type="match status" value="1"/>
</dbReference>
<keyword evidence="6" id="KW-1185">Reference proteome</keyword>